<accession>A0A0N8RIV0</accession>
<gene>
    <name evidence="1" type="ORF">ALO70_05001</name>
</gene>
<reference evidence="1 2" key="1">
    <citation type="submission" date="2015-09" db="EMBL/GenBank/DDBJ databases">
        <title>Genome announcement of multiple Pseudomonas syringae strains.</title>
        <authorList>
            <person name="Thakur S."/>
            <person name="Wang P.W."/>
            <person name="Gong Y."/>
            <person name="Weir B.S."/>
            <person name="Guttman D.S."/>
        </authorList>
    </citation>
    <scope>NUCLEOTIDE SEQUENCE [LARGE SCALE GENOMIC DNA]</scope>
    <source>
        <strain evidence="1 2">ICMP4455</strain>
    </source>
</reference>
<evidence type="ECO:0000313" key="2">
    <source>
        <dbReference type="Proteomes" id="UP000050490"/>
    </source>
</evidence>
<protein>
    <submittedName>
        <fullName evidence="1">Purine nucleoside permease</fullName>
    </submittedName>
</protein>
<dbReference type="Pfam" id="PF06516">
    <property type="entry name" value="NUP"/>
    <property type="match status" value="1"/>
</dbReference>
<dbReference type="InterPro" id="IPR009486">
    <property type="entry name" value="Pur_nuclsid_perm"/>
</dbReference>
<name>A0A0N8RIV0_PSEA0</name>
<dbReference type="GO" id="GO:0055085">
    <property type="term" value="P:transmembrane transport"/>
    <property type="evidence" value="ECO:0007669"/>
    <property type="project" value="InterPro"/>
</dbReference>
<dbReference type="GO" id="GO:0003824">
    <property type="term" value="F:catalytic activity"/>
    <property type="evidence" value="ECO:0007669"/>
    <property type="project" value="InterPro"/>
</dbReference>
<organism evidence="1 2">
    <name type="scientific">Pseudomonas amygdali pv. eriobotryae</name>
    <dbReference type="NCBI Taxonomy" id="129137"/>
    <lineage>
        <taxon>Bacteria</taxon>
        <taxon>Pseudomonadati</taxon>
        <taxon>Pseudomonadota</taxon>
        <taxon>Gammaproteobacteria</taxon>
        <taxon>Pseudomonadales</taxon>
        <taxon>Pseudomonadaceae</taxon>
        <taxon>Pseudomonas</taxon>
        <taxon>Pseudomonas amygdali</taxon>
    </lineage>
</organism>
<dbReference type="AlphaFoldDB" id="A0A0N8RIV0"/>
<dbReference type="Proteomes" id="UP000050490">
    <property type="component" value="Unassembled WGS sequence"/>
</dbReference>
<dbReference type="PATRIC" id="fig|129137.4.peg.2455"/>
<dbReference type="PANTHER" id="PTHR38643">
    <property type="entry name" value="PURINE NUCLEOSIDE PERMEASE C285.05-RELATED"/>
    <property type="match status" value="1"/>
</dbReference>
<sequence length="470" mass="52711">MGELRCQQRIFVGWLSRPAQIHRTDQQIRQRRFADVHRLHQLRFRFGPQERSGTHWQLHSRHQRAALRLHAPALHPGGSLLPQRRQLAGRQRAELRRRQLPCALRRLGILRRRGLPVLKLIMTTGVFMKHITRNTLGATLALLSPALWAATAPVTPVTPKVMLVAMFAPEAQNWIDRLHLTKEIQVPGLAAEYPAIRCNAQDVCLMVTGMGQTNAAASTLALALSPQFDLRKTYFIVAGIAGINPHHGTLGTTAWAHYLVEFGTQWEIDSRDVPKDWPTGYLGINTKGPNEKPPLDYKTEVFELNPKLQAKAFALSQKVTLSESKESAAWRVKYPYAPANQPPQVTQCDTLAGNTWFSGTRLSERAEVWTKLLTDGKGVYCTTQQEDNSTYEALLRASKAGKVDVNRLAVVRAGSDFDRPYPGYSEVDNLLKYADQGAFVPALENLYRTGNPLVQAIVGDWKNWEKGVPQ</sequence>
<dbReference type="PANTHER" id="PTHR38643:SF1">
    <property type="entry name" value="PURINE NUCLEOSIDE PERMEASE C285.05-RELATED"/>
    <property type="match status" value="1"/>
</dbReference>
<dbReference type="Gene3D" id="3.40.50.1580">
    <property type="entry name" value="Nucleoside phosphorylase domain"/>
    <property type="match status" value="1"/>
</dbReference>
<dbReference type="InterPro" id="IPR035994">
    <property type="entry name" value="Nucleoside_phosphorylase_sf"/>
</dbReference>
<evidence type="ECO:0000313" key="1">
    <source>
        <dbReference type="EMBL" id="KPX32607.1"/>
    </source>
</evidence>
<proteinExistence type="predicted"/>
<dbReference type="GO" id="GO:0009116">
    <property type="term" value="P:nucleoside metabolic process"/>
    <property type="evidence" value="ECO:0007669"/>
    <property type="project" value="InterPro"/>
</dbReference>
<comment type="caution">
    <text evidence="1">The sequence shown here is derived from an EMBL/GenBank/DDBJ whole genome shotgun (WGS) entry which is preliminary data.</text>
</comment>
<dbReference type="EMBL" id="LJQI01000142">
    <property type="protein sequence ID" value="KPX32607.1"/>
    <property type="molecule type" value="Genomic_DNA"/>
</dbReference>